<protein>
    <submittedName>
        <fullName evidence="2">Alpha/beta hydrolase</fullName>
    </submittedName>
</protein>
<dbReference type="GO" id="GO:0016787">
    <property type="term" value="F:hydrolase activity"/>
    <property type="evidence" value="ECO:0007669"/>
    <property type="project" value="UniProtKB-KW"/>
</dbReference>
<evidence type="ECO:0000313" key="3">
    <source>
        <dbReference type="Proteomes" id="UP001564408"/>
    </source>
</evidence>
<comment type="caution">
    <text evidence="2">The sequence shown here is derived from an EMBL/GenBank/DDBJ whole genome shotgun (WGS) entry which is preliminary data.</text>
</comment>
<proteinExistence type="predicted"/>
<dbReference type="Proteomes" id="UP001564408">
    <property type="component" value="Unassembled WGS sequence"/>
</dbReference>
<name>A0ABV4BE16_9GAMM</name>
<organism evidence="2 3">
    <name type="scientific">Thioalkalicoccus limnaeus</name>
    <dbReference type="NCBI Taxonomy" id="120681"/>
    <lineage>
        <taxon>Bacteria</taxon>
        <taxon>Pseudomonadati</taxon>
        <taxon>Pseudomonadota</taxon>
        <taxon>Gammaproteobacteria</taxon>
        <taxon>Chromatiales</taxon>
        <taxon>Chromatiaceae</taxon>
        <taxon>Thioalkalicoccus</taxon>
    </lineage>
</organism>
<keyword evidence="3" id="KW-1185">Reference proteome</keyword>
<feature type="signal peptide" evidence="1">
    <location>
        <begin position="1"/>
        <end position="19"/>
    </location>
</feature>
<evidence type="ECO:0000313" key="2">
    <source>
        <dbReference type="EMBL" id="MEY6431753.1"/>
    </source>
</evidence>
<evidence type="ECO:0000256" key="1">
    <source>
        <dbReference type="SAM" id="SignalP"/>
    </source>
</evidence>
<reference evidence="2 3" key="1">
    <citation type="submission" date="2024-05" db="EMBL/GenBank/DDBJ databases">
        <title>Genome Sequence and Characterization of the New Strain Purple Sulfur Bacterium of Genus Thioalkalicoccus.</title>
        <authorList>
            <person name="Bryantseva I.A."/>
            <person name="Kyndt J.A."/>
            <person name="Imhoff J.F."/>
        </authorList>
    </citation>
    <scope>NUCLEOTIDE SEQUENCE [LARGE SCALE GENOMIC DNA]</scope>
    <source>
        <strain evidence="2 3">Um2</strain>
    </source>
</reference>
<gene>
    <name evidence="2" type="ORF">ABC977_04945</name>
</gene>
<accession>A0ABV4BE16</accession>
<keyword evidence="2" id="KW-0378">Hydrolase</keyword>
<dbReference type="Gene3D" id="3.40.50.1820">
    <property type="entry name" value="alpha/beta hydrolase"/>
    <property type="match status" value="1"/>
</dbReference>
<dbReference type="SUPFAM" id="SSF53474">
    <property type="entry name" value="alpha/beta-Hydrolases"/>
    <property type="match status" value="1"/>
</dbReference>
<keyword evidence="1" id="KW-0732">Signal</keyword>
<dbReference type="InterPro" id="IPR029058">
    <property type="entry name" value="AB_hydrolase_fold"/>
</dbReference>
<dbReference type="RefSeq" id="WP_369666136.1">
    <property type="nucleotide sequence ID" value="NZ_JBDKXB010000004.1"/>
</dbReference>
<sequence length="268" mass="28318">MLARVLCAVALCLVLVSCARGLVGDRIVPGSAIPERYAASASRSIQVDLGDIRSITGCRVEYLSYRPLSAAVDSDPLVVLAHGFLRSHEHMDGLAQRIAAAGYRTASVRFCNSRIWAGRHRENGQDLVRVADVLAAQEVVYVGFSAGGLSALVAGRQDPRTRGIVALDLVDRDGLGFAVASDLEPPVVGLFGDPSPCNAENNGLAVLESHPGARVQRIPGASHCDFETPSDWLCRLVCGKDVGSGQRRQTIIAATTDAVAALLAHRGD</sequence>
<dbReference type="EMBL" id="JBDKXB010000004">
    <property type="protein sequence ID" value="MEY6431753.1"/>
    <property type="molecule type" value="Genomic_DNA"/>
</dbReference>
<feature type="chain" id="PRO_5045257374" evidence="1">
    <location>
        <begin position="20"/>
        <end position="268"/>
    </location>
</feature>
<dbReference type="PROSITE" id="PS51257">
    <property type="entry name" value="PROKAR_LIPOPROTEIN"/>
    <property type="match status" value="1"/>
</dbReference>